<feature type="domain" description="Neurotransmitter-gated ion-channel transmembrane" evidence="7">
    <location>
        <begin position="252"/>
        <end position="368"/>
    </location>
</feature>
<feature type="domain" description="Neurotransmitter-gated ion-channel ligand-binding" evidence="6">
    <location>
        <begin position="44"/>
        <end position="243"/>
    </location>
</feature>
<feature type="signal peptide" evidence="5">
    <location>
        <begin position="1"/>
        <end position="18"/>
    </location>
</feature>
<dbReference type="InterPro" id="IPR036719">
    <property type="entry name" value="Neuro-gated_channel_TM_sf"/>
</dbReference>
<keyword evidence="9" id="KW-1185">Reference proteome</keyword>
<keyword evidence="5" id="KW-0406">Ion transport</keyword>
<evidence type="ECO:0000259" key="6">
    <source>
        <dbReference type="Pfam" id="PF02931"/>
    </source>
</evidence>
<organism evidence="8 9">
    <name type="scientific">Elysia marginata</name>
    <dbReference type="NCBI Taxonomy" id="1093978"/>
    <lineage>
        <taxon>Eukaryota</taxon>
        <taxon>Metazoa</taxon>
        <taxon>Spiralia</taxon>
        <taxon>Lophotrochozoa</taxon>
        <taxon>Mollusca</taxon>
        <taxon>Gastropoda</taxon>
        <taxon>Heterobranchia</taxon>
        <taxon>Euthyneura</taxon>
        <taxon>Panpulmonata</taxon>
        <taxon>Sacoglossa</taxon>
        <taxon>Placobranchoidea</taxon>
        <taxon>Plakobranchidae</taxon>
        <taxon>Elysia</taxon>
    </lineage>
</organism>
<sequence length="455" mass="50880">MACRLLVLTCVVLLLVYPDLMLVPRQGQSSGVVVEAATQAQVYSLMDKLFNGYRPEVRPSDAGEGTFVFVSLYLLSLQGLDERSQVLESAIIVEAQWVDDWLAWNSSEYGNITDFLYPQSKIWLPDLVIENSVESQRQLGYNMNLVRIESTGLIDWSPSEVIKTGCDIDVTYYPFDTQTCSIIVSTWMSTKKDIDIDPQAGHDGLILDKYGASGTWELMSNSVVNLQNENGLTRIQFKMKLKRLRAYYILNIILPVLFLSFTASMVFFLPSDAGEKIGMGITVLLAYAVYLTIIADNMPQTSLQVSYLAVYLTLLLGLTALGVVLAVVVLHIHHKSDDCQISQRTETITRKLRRLLRLNKQKPGGNKNIPPLDTKQKSLIGCSRPRSKVAVTPVLAAERSMSPPPSYSHDKHEDEEEITWFKVAETLDRFLFILLSFTIAVITLVFLLILAAGPS</sequence>
<gene>
    <name evidence="8" type="ORF">ElyMa_001742400</name>
</gene>
<dbReference type="GO" id="GO:0016020">
    <property type="term" value="C:membrane"/>
    <property type="evidence" value="ECO:0007669"/>
    <property type="project" value="UniProtKB-SubCell"/>
</dbReference>
<dbReference type="InterPro" id="IPR006201">
    <property type="entry name" value="Neur_channel"/>
</dbReference>
<keyword evidence="2 5" id="KW-0812">Transmembrane</keyword>
<keyword evidence="3 5" id="KW-1133">Transmembrane helix</keyword>
<evidence type="ECO:0000313" key="9">
    <source>
        <dbReference type="Proteomes" id="UP000762676"/>
    </source>
</evidence>
<dbReference type="PANTHER" id="PTHR18945">
    <property type="entry name" value="NEUROTRANSMITTER GATED ION CHANNEL"/>
    <property type="match status" value="1"/>
</dbReference>
<evidence type="ECO:0000259" key="7">
    <source>
        <dbReference type="Pfam" id="PF02932"/>
    </source>
</evidence>
<dbReference type="SUPFAM" id="SSF63712">
    <property type="entry name" value="Nicotinic receptor ligand binding domain-like"/>
    <property type="match status" value="1"/>
</dbReference>
<evidence type="ECO:0000256" key="4">
    <source>
        <dbReference type="ARBA" id="ARBA00023136"/>
    </source>
</evidence>
<dbReference type="SUPFAM" id="SSF90112">
    <property type="entry name" value="Neurotransmitter-gated ion-channel transmembrane pore"/>
    <property type="match status" value="1"/>
</dbReference>
<evidence type="ECO:0000256" key="1">
    <source>
        <dbReference type="ARBA" id="ARBA00004141"/>
    </source>
</evidence>
<feature type="transmembrane region" description="Helical" evidence="5">
    <location>
        <begin position="277"/>
        <end position="295"/>
    </location>
</feature>
<dbReference type="PROSITE" id="PS00236">
    <property type="entry name" value="NEUROTR_ION_CHANNEL"/>
    <property type="match status" value="1"/>
</dbReference>
<comment type="caution">
    <text evidence="8">The sequence shown here is derived from an EMBL/GenBank/DDBJ whole genome shotgun (WGS) entry which is preliminary data.</text>
</comment>
<evidence type="ECO:0000256" key="5">
    <source>
        <dbReference type="RuleBase" id="RU000687"/>
    </source>
</evidence>
<evidence type="ECO:0000313" key="8">
    <source>
        <dbReference type="EMBL" id="GFR57407.1"/>
    </source>
</evidence>
<dbReference type="GO" id="GO:0005230">
    <property type="term" value="F:extracellular ligand-gated monoatomic ion channel activity"/>
    <property type="evidence" value="ECO:0007669"/>
    <property type="project" value="InterPro"/>
</dbReference>
<name>A0AAV4E9I4_9GAST</name>
<keyword evidence="8" id="KW-0675">Receptor</keyword>
<dbReference type="FunFam" id="2.70.170.10:FF:000028">
    <property type="entry name" value="AcetylCholine Receptor"/>
    <property type="match status" value="1"/>
</dbReference>
<keyword evidence="5" id="KW-0813">Transport</keyword>
<protein>
    <submittedName>
        <fullName evidence="8">Acetylcholine receptor subunit alpha</fullName>
    </submittedName>
</protein>
<dbReference type="InterPro" id="IPR036734">
    <property type="entry name" value="Neur_chan_lig-bd_sf"/>
</dbReference>
<dbReference type="InterPro" id="IPR006029">
    <property type="entry name" value="Neurotrans-gated_channel_TM"/>
</dbReference>
<proteinExistence type="inferred from homology"/>
<feature type="transmembrane region" description="Helical" evidence="5">
    <location>
        <begin position="307"/>
        <end position="332"/>
    </location>
</feature>
<dbReference type="CDD" id="cd18989">
    <property type="entry name" value="LGIC_ECD_cation"/>
    <property type="match status" value="1"/>
</dbReference>
<reference evidence="8 9" key="1">
    <citation type="journal article" date="2021" name="Elife">
        <title>Chloroplast acquisition without the gene transfer in kleptoplastic sea slugs, Plakobranchus ocellatus.</title>
        <authorList>
            <person name="Maeda T."/>
            <person name="Takahashi S."/>
            <person name="Yoshida T."/>
            <person name="Shimamura S."/>
            <person name="Takaki Y."/>
            <person name="Nagai Y."/>
            <person name="Toyoda A."/>
            <person name="Suzuki Y."/>
            <person name="Arimoto A."/>
            <person name="Ishii H."/>
            <person name="Satoh N."/>
            <person name="Nishiyama T."/>
            <person name="Hasebe M."/>
            <person name="Maruyama T."/>
            <person name="Minagawa J."/>
            <person name="Obokata J."/>
            <person name="Shigenobu S."/>
        </authorList>
    </citation>
    <scope>NUCLEOTIDE SEQUENCE [LARGE SCALE GENOMIC DNA]</scope>
</reference>
<dbReference type="InterPro" id="IPR018000">
    <property type="entry name" value="Neurotransmitter_ion_chnl_CS"/>
</dbReference>
<accession>A0AAV4E9I4</accession>
<dbReference type="GO" id="GO:0004888">
    <property type="term" value="F:transmembrane signaling receptor activity"/>
    <property type="evidence" value="ECO:0007669"/>
    <property type="project" value="InterPro"/>
</dbReference>
<dbReference type="CDD" id="cd19051">
    <property type="entry name" value="LGIC_TM_cation"/>
    <property type="match status" value="1"/>
</dbReference>
<dbReference type="Gene3D" id="2.70.170.10">
    <property type="entry name" value="Neurotransmitter-gated ion-channel ligand-binding domain"/>
    <property type="match status" value="1"/>
</dbReference>
<comment type="subcellular location">
    <subcellularLocation>
        <location evidence="1">Membrane</location>
        <topology evidence="1">Multi-pass membrane protein</topology>
    </subcellularLocation>
</comment>
<dbReference type="Pfam" id="PF02932">
    <property type="entry name" value="Neur_chan_memb"/>
    <property type="match status" value="1"/>
</dbReference>
<feature type="transmembrane region" description="Helical" evidence="5">
    <location>
        <begin position="430"/>
        <end position="452"/>
    </location>
</feature>
<dbReference type="Pfam" id="PF02931">
    <property type="entry name" value="Neur_chan_LBD"/>
    <property type="match status" value="1"/>
</dbReference>
<keyword evidence="4 5" id="KW-0472">Membrane</keyword>
<keyword evidence="5" id="KW-0732">Signal</keyword>
<dbReference type="InterPro" id="IPR038050">
    <property type="entry name" value="Neuro_actylchol_rec"/>
</dbReference>
<dbReference type="EMBL" id="BMAT01003544">
    <property type="protein sequence ID" value="GFR57407.1"/>
    <property type="molecule type" value="Genomic_DNA"/>
</dbReference>
<dbReference type="Proteomes" id="UP000762676">
    <property type="component" value="Unassembled WGS sequence"/>
</dbReference>
<dbReference type="PRINTS" id="PR00252">
    <property type="entry name" value="NRIONCHANNEL"/>
</dbReference>
<feature type="chain" id="PRO_5043107307" evidence="5">
    <location>
        <begin position="19"/>
        <end position="455"/>
    </location>
</feature>
<evidence type="ECO:0000256" key="3">
    <source>
        <dbReference type="ARBA" id="ARBA00022989"/>
    </source>
</evidence>
<evidence type="ECO:0000256" key="2">
    <source>
        <dbReference type="ARBA" id="ARBA00022692"/>
    </source>
</evidence>
<dbReference type="Gene3D" id="1.20.58.390">
    <property type="entry name" value="Neurotransmitter-gated ion-channel transmembrane domain"/>
    <property type="match status" value="1"/>
</dbReference>
<dbReference type="AlphaFoldDB" id="A0AAV4E9I4"/>
<dbReference type="InterPro" id="IPR006202">
    <property type="entry name" value="Neur_chan_lig-bd"/>
</dbReference>
<keyword evidence="5" id="KW-0407">Ion channel</keyword>
<comment type="similarity">
    <text evidence="5">Belongs to the ligand-gated ion channel (TC 1.A.9) family.</text>
</comment>
<feature type="transmembrane region" description="Helical" evidence="5">
    <location>
        <begin position="246"/>
        <end position="270"/>
    </location>
</feature>